<gene>
    <name evidence="1" type="ORF">AM587_10011531</name>
</gene>
<dbReference type="EMBL" id="LNFO01002433">
    <property type="protein sequence ID" value="KUF85704.1"/>
    <property type="molecule type" value="Genomic_DNA"/>
</dbReference>
<evidence type="ECO:0000313" key="1">
    <source>
        <dbReference type="EMBL" id="KUF85704.1"/>
    </source>
</evidence>
<comment type="caution">
    <text evidence="1">The sequence shown here is derived from an EMBL/GenBank/DDBJ whole genome shotgun (WGS) entry which is preliminary data.</text>
</comment>
<dbReference type="AlphaFoldDB" id="A0A0W8CNR8"/>
<organism evidence="1 2">
    <name type="scientific">Phytophthora nicotianae</name>
    <name type="common">Potato buckeye rot agent</name>
    <name type="synonym">Phytophthora parasitica</name>
    <dbReference type="NCBI Taxonomy" id="4792"/>
    <lineage>
        <taxon>Eukaryota</taxon>
        <taxon>Sar</taxon>
        <taxon>Stramenopiles</taxon>
        <taxon>Oomycota</taxon>
        <taxon>Peronosporomycetes</taxon>
        <taxon>Peronosporales</taxon>
        <taxon>Peronosporaceae</taxon>
        <taxon>Phytophthora</taxon>
    </lineage>
</organism>
<evidence type="ECO:0000313" key="2">
    <source>
        <dbReference type="Proteomes" id="UP000052943"/>
    </source>
</evidence>
<dbReference type="OrthoDB" id="2495627at2759"/>
<reference evidence="1 2" key="1">
    <citation type="submission" date="2015-11" db="EMBL/GenBank/DDBJ databases">
        <title>Genomes and virulence difference between two physiological races of Phytophthora nicotianae.</title>
        <authorList>
            <person name="Liu H."/>
            <person name="Ma X."/>
            <person name="Yu H."/>
            <person name="Fang D."/>
            <person name="Li Y."/>
            <person name="Wang X."/>
            <person name="Wang W."/>
            <person name="Dong Y."/>
            <person name="Xiao B."/>
        </authorList>
    </citation>
    <scope>NUCLEOTIDE SEQUENCE [LARGE SCALE GENOMIC DNA]</scope>
    <source>
        <strain evidence="2">race 0</strain>
    </source>
</reference>
<dbReference type="Proteomes" id="UP000052943">
    <property type="component" value="Unassembled WGS sequence"/>
</dbReference>
<proteinExistence type="predicted"/>
<accession>A0A0W8CNR8</accession>
<protein>
    <submittedName>
        <fullName evidence="1">Uncharacterized protein</fullName>
    </submittedName>
</protein>
<name>A0A0W8CNR8_PHYNI</name>
<sequence>MTLPKELPMEHGSTTSEIYVRDCYPPYYKRIARMMEDRTTGGITITGTPGATALVLVEYLTGIPSDCYHDVGIGKSVFFRNSEILRKVDSGTDAMMTRACLQAQTEAPSGVFYLYDGPPQVYPRRARMQLGLSELVNQRQVVLIFVAPPNDASSFQRLRMLNVGEAEELR</sequence>